<organism evidence="1 2">
    <name type="scientific">Synchytrium microbalum</name>
    <dbReference type="NCBI Taxonomy" id="1806994"/>
    <lineage>
        <taxon>Eukaryota</taxon>
        <taxon>Fungi</taxon>
        <taxon>Fungi incertae sedis</taxon>
        <taxon>Chytridiomycota</taxon>
        <taxon>Chytridiomycota incertae sedis</taxon>
        <taxon>Chytridiomycetes</taxon>
        <taxon>Synchytriales</taxon>
        <taxon>Synchytriaceae</taxon>
        <taxon>Synchytrium</taxon>
    </lineage>
</organism>
<protein>
    <submittedName>
        <fullName evidence="1">Uncharacterized protein</fullName>
    </submittedName>
</protein>
<gene>
    <name evidence="1" type="ORF">SmJEL517_g02701</name>
</gene>
<evidence type="ECO:0000313" key="2">
    <source>
        <dbReference type="Proteomes" id="UP000319731"/>
    </source>
</evidence>
<proteinExistence type="predicted"/>
<dbReference type="EMBL" id="QEAO01000012">
    <property type="protein sequence ID" value="TPX34671.1"/>
    <property type="molecule type" value="Genomic_DNA"/>
</dbReference>
<dbReference type="GeneID" id="42003926"/>
<name>A0A507C5A9_9FUNG</name>
<dbReference type="AlphaFoldDB" id="A0A507C5A9"/>
<sequence>MASYLKSILRVPVRRFASTDNATTSNVSRNLLQRSPSAISKRIVATQFLLSRWGIESVHRVNADPRVVESHNIVKASIEVSGISSYFTDAEKPFIDAKLGAWNDDDIHQVGKRWESLGMLLWTSLIIPELPTPYTQFTHESLFKASSLIPALPSTVTDFVEYFTNGAGAGSDHFRADQDLKEAIDVAEAWYWRSQMEQISDLKRAIEADETNQMQITIPAALRKLVADSDVAIRQASISAYNKLLIKDLIDHDFGVDGQPYASLEPDRKHQLADIAEARLTTLTWLADNTREWDYKEVKYFNPLNSIFNV</sequence>
<accession>A0A507C5A9</accession>
<reference evidence="1 2" key="1">
    <citation type="journal article" date="2019" name="Sci. Rep.">
        <title>Comparative genomics of chytrid fungi reveal insights into the obligate biotrophic and pathogenic lifestyle of Synchytrium endobioticum.</title>
        <authorList>
            <person name="van de Vossenberg B.T.L.H."/>
            <person name="Warris S."/>
            <person name="Nguyen H.D.T."/>
            <person name="van Gent-Pelzer M.P.E."/>
            <person name="Joly D.L."/>
            <person name="van de Geest H.C."/>
            <person name="Bonants P.J.M."/>
            <person name="Smith D.S."/>
            <person name="Levesque C.A."/>
            <person name="van der Lee T.A.J."/>
        </authorList>
    </citation>
    <scope>NUCLEOTIDE SEQUENCE [LARGE SCALE GENOMIC DNA]</scope>
    <source>
        <strain evidence="1 2">JEL517</strain>
    </source>
</reference>
<dbReference type="Proteomes" id="UP000319731">
    <property type="component" value="Unassembled WGS sequence"/>
</dbReference>
<keyword evidence="2" id="KW-1185">Reference proteome</keyword>
<dbReference type="OrthoDB" id="2103572at2759"/>
<comment type="caution">
    <text evidence="1">The sequence shown here is derived from an EMBL/GenBank/DDBJ whole genome shotgun (WGS) entry which is preliminary data.</text>
</comment>
<evidence type="ECO:0000313" key="1">
    <source>
        <dbReference type="EMBL" id="TPX34671.1"/>
    </source>
</evidence>
<dbReference type="RefSeq" id="XP_031025349.1">
    <property type="nucleotide sequence ID" value="XM_031168629.1"/>
</dbReference>